<organism evidence="2 3">
    <name type="scientific">Sphingobium fuliginis ATCC 27551</name>
    <dbReference type="NCBI Taxonomy" id="1208342"/>
    <lineage>
        <taxon>Bacteria</taxon>
        <taxon>Pseudomonadati</taxon>
        <taxon>Pseudomonadota</taxon>
        <taxon>Alphaproteobacteria</taxon>
        <taxon>Sphingomonadales</taxon>
        <taxon>Sphingomonadaceae</taxon>
        <taxon>Sphingobium</taxon>
    </lineage>
</organism>
<gene>
    <name evidence="2" type="ORF">FIL70_19275</name>
</gene>
<name>A0A5B8CMB5_SPHSA</name>
<sequence>MGQGAGPFRHDRGGHCPRRPRRSLIWVIPFAVAGSKQRPHSGCMDEKTTNLIMAILSRAPQWIRHDLLSKDAGVKQRAEETLAAMIANALATGTDDSTAS</sequence>
<dbReference type="EMBL" id="CP041017">
    <property type="protein sequence ID" value="QDC39381.1"/>
    <property type="molecule type" value="Genomic_DNA"/>
</dbReference>
<protein>
    <submittedName>
        <fullName evidence="2">Uncharacterized protein</fullName>
    </submittedName>
</protein>
<reference evidence="2 3" key="1">
    <citation type="submission" date="2019-06" db="EMBL/GenBank/DDBJ databases">
        <title>Genome organization and adaptive potential of archetypical organophosphate degarding Sphingobium fuliginis ATCC 27551.</title>
        <authorList>
            <person name="Sarwar A."/>
            <person name="Parthasarathy S."/>
            <person name="Singh C."/>
            <person name="Siddavattam D."/>
        </authorList>
    </citation>
    <scope>NUCLEOTIDE SEQUENCE [LARGE SCALE GENOMIC DNA]</scope>
    <source>
        <strain evidence="2 3">ATCC 27551</strain>
    </source>
</reference>
<evidence type="ECO:0000313" key="3">
    <source>
        <dbReference type="Proteomes" id="UP000311469"/>
    </source>
</evidence>
<evidence type="ECO:0000256" key="1">
    <source>
        <dbReference type="SAM" id="MobiDB-lite"/>
    </source>
</evidence>
<evidence type="ECO:0000313" key="2">
    <source>
        <dbReference type="EMBL" id="QDC39381.1"/>
    </source>
</evidence>
<dbReference type="KEGG" id="sufl:FIL70_19275"/>
<accession>A0A5B8CMB5</accession>
<feature type="region of interest" description="Disordered" evidence="1">
    <location>
        <begin position="1"/>
        <end position="20"/>
    </location>
</feature>
<dbReference type="AlphaFoldDB" id="A0A5B8CMB5"/>
<dbReference type="Proteomes" id="UP000311469">
    <property type="component" value="Chromosome cSF2"/>
</dbReference>
<proteinExistence type="predicted"/>